<proteinExistence type="predicted"/>
<dbReference type="AlphaFoldDB" id="A0A813BS48"/>
<evidence type="ECO:0000313" key="2">
    <source>
        <dbReference type="Proteomes" id="UP000601435"/>
    </source>
</evidence>
<gene>
    <name evidence="1" type="ORF">SNEC2469_LOCUS31658</name>
</gene>
<protein>
    <submittedName>
        <fullName evidence="1">Uncharacterized protein</fullName>
    </submittedName>
</protein>
<dbReference type="Proteomes" id="UP000601435">
    <property type="component" value="Unassembled WGS sequence"/>
</dbReference>
<name>A0A813BS48_9DINO</name>
<organism evidence="1 2">
    <name type="scientific">Symbiodinium necroappetens</name>
    <dbReference type="NCBI Taxonomy" id="1628268"/>
    <lineage>
        <taxon>Eukaryota</taxon>
        <taxon>Sar</taxon>
        <taxon>Alveolata</taxon>
        <taxon>Dinophyceae</taxon>
        <taxon>Suessiales</taxon>
        <taxon>Symbiodiniaceae</taxon>
        <taxon>Symbiodinium</taxon>
    </lineage>
</organism>
<evidence type="ECO:0000313" key="1">
    <source>
        <dbReference type="EMBL" id="CAE7920044.1"/>
    </source>
</evidence>
<keyword evidence="2" id="KW-1185">Reference proteome</keyword>
<sequence length="205" mass="23009">CPQAAAFTTTSLLSASSSEWAVASTMDLKEETEQFDVLVALLVKALQDANASDATVLDQTLSLEDPFTVCLEAFVAQRFLEKTGMPPYYVYDFKLQALDCFAHGGAYATVETGLKSWLASPRNGVQEEEAVKQELKKMGLDAMSFLEVFGVCVPDLCRHNITAVAWHYMMDHQMFRSSFWQVPPVPSRARIRRFFRNRTFFAPDA</sequence>
<dbReference type="EMBL" id="CAJNJA010077363">
    <property type="protein sequence ID" value="CAE7920044.1"/>
    <property type="molecule type" value="Genomic_DNA"/>
</dbReference>
<reference evidence="1" key="1">
    <citation type="submission" date="2021-02" db="EMBL/GenBank/DDBJ databases">
        <authorList>
            <person name="Dougan E. K."/>
            <person name="Rhodes N."/>
            <person name="Thang M."/>
            <person name="Chan C."/>
        </authorList>
    </citation>
    <scope>NUCLEOTIDE SEQUENCE</scope>
</reference>
<feature type="non-terminal residue" evidence="1">
    <location>
        <position position="1"/>
    </location>
</feature>
<dbReference type="OrthoDB" id="446387at2759"/>
<accession>A0A813BS48</accession>
<comment type="caution">
    <text evidence="1">The sequence shown here is derived from an EMBL/GenBank/DDBJ whole genome shotgun (WGS) entry which is preliminary data.</text>
</comment>